<evidence type="ECO:0000313" key="2">
    <source>
        <dbReference type="Proteomes" id="UP000828118"/>
    </source>
</evidence>
<sequence>MEHTGSSPVTVVILASYHIVKQILHELPYKRTYHWKLAINR</sequence>
<reference evidence="1 2" key="1">
    <citation type="submission" date="2021-02" db="EMBL/GenBank/DDBJ databases">
        <title>Isolation and Efficacy of Vancomycin Resistant Enterococci-specific Bacteriophages in Wax Moth Larvae Model Galleria mellonella.</title>
        <authorList>
            <person name="El Haddad L."/>
            <person name="Harb C.P."/>
            <person name="Clark J.R."/>
            <person name="Terwilliger A.L."/>
            <person name="Chaftari C."/>
            <person name="Duna M."/>
            <person name="Youssef S."/>
            <person name="Stibich M."/>
            <person name="Maresso A."/>
            <person name="Chemaly R.F."/>
        </authorList>
    </citation>
    <scope>NUCLEOTIDE SEQUENCE [LARGE SCALE GENOMIC DNA]</scope>
</reference>
<accession>A0AAE7UUY9</accession>
<protein>
    <submittedName>
        <fullName evidence="1">Uncharacterized protein</fullName>
    </submittedName>
</protein>
<dbReference type="Proteomes" id="UP000828118">
    <property type="component" value="Segment"/>
</dbReference>
<organism evidence="1 2">
    <name type="scientific">Enterococcus phage MDA2</name>
    <dbReference type="NCBI Taxonomy" id="2816459"/>
    <lineage>
        <taxon>Viruses</taxon>
        <taxon>Duplodnaviria</taxon>
        <taxon>Heunggongvirae</taxon>
        <taxon>Uroviricota</taxon>
        <taxon>Caudoviricetes</taxon>
        <taxon>Herelleviridae</taxon>
        <taxon>Brockvirinae</taxon>
        <taxon>Kochikohdavirus</taxon>
        <taxon>Kochikohdavirus mda2</taxon>
    </lineage>
</organism>
<name>A0AAE7UUY9_9CAUD</name>
<proteinExistence type="predicted"/>
<dbReference type="EMBL" id="MW633168">
    <property type="protein sequence ID" value="QVW28114.1"/>
    <property type="molecule type" value="Genomic_DNA"/>
</dbReference>
<evidence type="ECO:0000313" key="1">
    <source>
        <dbReference type="EMBL" id="QVW28114.1"/>
    </source>
</evidence>
<keyword evidence="2" id="KW-1185">Reference proteome</keyword>